<comment type="caution">
    <text evidence="1">The sequence shown here is derived from an EMBL/GenBank/DDBJ whole genome shotgun (WGS) entry which is preliminary data.</text>
</comment>
<evidence type="ECO:0000313" key="2">
    <source>
        <dbReference type="Proteomes" id="UP000308836"/>
    </source>
</evidence>
<dbReference type="Proteomes" id="UP000308836">
    <property type="component" value="Unassembled WGS sequence"/>
</dbReference>
<sequence length="358" mass="39300">MNIEEILEDSLQKGGSDLFIVPGAPIHVKVKGRMEPFGSQPVMPAQSLELISQIYENASRSQETLKQTGDDDFSFSIRNVGRFRCNAYKQRNSYAAVIRIVPFGLPDPKQMSIPQTVIDLARTKNGMILVTGPAGSGKSTTLACLIDEINRTKTGHIITLEDPIEFIHPHKNCLISQREISLDTQDYASALRAALRQTPNTILLGEMRDFDTIQTALTAAETGQLLLSTLHTLGAAKTIDRIIDTFPANQQAQIRVQLSMVLKAVVSQQLVPGIDGTLVPAFEVMIVTPAIANLIREGKIHQIDNVIFSSQEGGMQTMDNALLALFNAGRITRDSAIAYAQDKTTLSRKLKEKKLHVV</sequence>
<name>A0AC61RAA7_9FIRM</name>
<evidence type="ECO:0000313" key="1">
    <source>
        <dbReference type="EMBL" id="TGY67060.1"/>
    </source>
</evidence>
<organism evidence="1 2">
    <name type="scientific">Dubosiella muris</name>
    <dbReference type="NCBI Taxonomy" id="3038133"/>
    <lineage>
        <taxon>Bacteria</taxon>
        <taxon>Bacillati</taxon>
        <taxon>Bacillota</taxon>
        <taxon>Erysipelotrichia</taxon>
        <taxon>Erysipelotrichales</taxon>
        <taxon>Erysipelotrichaceae</taxon>
        <taxon>Dubosiella</taxon>
    </lineage>
</organism>
<protein>
    <submittedName>
        <fullName evidence="1">PilT/PilU family type 4a pilus ATPase</fullName>
    </submittedName>
</protein>
<proteinExistence type="predicted"/>
<reference evidence="1" key="1">
    <citation type="submission" date="2019-04" db="EMBL/GenBank/DDBJ databases">
        <title>Microbes associate with the intestines of laboratory mice.</title>
        <authorList>
            <person name="Navarre W."/>
            <person name="Wong E."/>
            <person name="Huang K."/>
            <person name="Tropini C."/>
            <person name="Ng K."/>
            <person name="Yu B."/>
        </authorList>
    </citation>
    <scope>NUCLEOTIDE SEQUENCE</scope>
    <source>
        <strain evidence="1">NM09_H32</strain>
    </source>
</reference>
<keyword evidence="2" id="KW-1185">Reference proteome</keyword>
<accession>A0AC61RAA7</accession>
<gene>
    <name evidence="1" type="ORF">E5336_01200</name>
</gene>
<dbReference type="EMBL" id="SRYG01000002">
    <property type="protein sequence ID" value="TGY67060.1"/>
    <property type="molecule type" value="Genomic_DNA"/>
</dbReference>